<dbReference type="EMBL" id="LT629774">
    <property type="protein sequence ID" value="SDR78145.1"/>
    <property type="molecule type" value="Genomic_DNA"/>
</dbReference>
<reference evidence="1 2" key="1">
    <citation type="submission" date="2016-10" db="EMBL/GenBank/DDBJ databases">
        <authorList>
            <person name="Varghese N."/>
            <person name="Submissions S."/>
        </authorList>
    </citation>
    <scope>NUCLEOTIDE SEQUENCE [LARGE SCALE GENOMIC DNA]</scope>
    <source>
        <strain evidence="1 2">RHA_55</strain>
    </source>
</reference>
<dbReference type="RefSeq" id="WP_092443190.1">
    <property type="nucleotide sequence ID" value="NZ_LT629774.1"/>
</dbReference>
<dbReference type="STRING" id="1249933.SAMN04489797_0105"/>
<gene>
    <name evidence="1" type="ORF">SAMN04489797_0105</name>
</gene>
<evidence type="ECO:0000313" key="1">
    <source>
        <dbReference type="EMBL" id="SDR78145.1"/>
    </source>
</evidence>
<keyword evidence="2" id="KW-1185">Reference proteome</keyword>
<accession>A0A1H1LVT5</accession>
<evidence type="ECO:0000313" key="2">
    <source>
        <dbReference type="Proteomes" id="UP000198963"/>
    </source>
</evidence>
<dbReference type="AlphaFoldDB" id="A0A1H1LVT5"/>
<protein>
    <submittedName>
        <fullName evidence="1">Uncharacterized protein</fullName>
    </submittedName>
</protein>
<dbReference type="Proteomes" id="UP000198963">
    <property type="component" value="Chromosome I"/>
</dbReference>
<organism evidence="1 2">
    <name type="scientific">Winogradskyella sediminis</name>
    <dbReference type="NCBI Taxonomy" id="1382466"/>
    <lineage>
        <taxon>Bacteria</taxon>
        <taxon>Pseudomonadati</taxon>
        <taxon>Bacteroidota</taxon>
        <taxon>Flavobacteriia</taxon>
        <taxon>Flavobacteriales</taxon>
        <taxon>Flavobacteriaceae</taxon>
        <taxon>Winogradskyella</taxon>
    </lineage>
</organism>
<name>A0A1H1LVT5_9FLAO</name>
<sequence length="113" mass="13038">MNINAVLSSLFRTLALTLVLAVLCPSVIKLNHVFTHHKHHSCEEDKSITTHFHEADIDCDFYKFKLTNHLFIFINNDDSLIDETITTQAVSYYNTLKDYTYFTRSVRGPPVNC</sequence>
<proteinExistence type="predicted"/>